<keyword evidence="2" id="KW-1133">Transmembrane helix</keyword>
<feature type="transmembrane region" description="Helical" evidence="2">
    <location>
        <begin position="52"/>
        <end position="73"/>
    </location>
</feature>
<evidence type="ECO:0000256" key="1">
    <source>
        <dbReference type="SAM" id="MobiDB-lite"/>
    </source>
</evidence>
<dbReference type="KEGG" id="ahg:AHOG_08550"/>
<feature type="region of interest" description="Disordered" evidence="1">
    <location>
        <begin position="1"/>
        <end position="41"/>
    </location>
</feature>
<keyword evidence="4" id="KW-1185">Reference proteome</keyword>
<reference evidence="3 4" key="1">
    <citation type="submission" date="2017-07" db="EMBL/GenBank/DDBJ databases">
        <title>Complete genome sequence of Actinoalloteichus hoggarensis DSM 45943, type strain of Actinoalloteichus hoggarensis.</title>
        <authorList>
            <person name="Ruckert C."/>
            <person name="Nouioui I."/>
            <person name="Willmese J."/>
            <person name="van Wezel G."/>
            <person name="Klenk H.-P."/>
            <person name="Kalinowski J."/>
            <person name="Zotchev S.B."/>
        </authorList>
    </citation>
    <scope>NUCLEOTIDE SEQUENCE [LARGE SCALE GENOMIC DNA]</scope>
    <source>
        <strain evidence="3 4">DSM 45943</strain>
    </source>
</reference>
<protein>
    <submittedName>
        <fullName evidence="3">Uncharacterized protein</fullName>
    </submittedName>
</protein>
<evidence type="ECO:0000256" key="2">
    <source>
        <dbReference type="SAM" id="Phobius"/>
    </source>
</evidence>
<feature type="transmembrane region" description="Helical" evidence="2">
    <location>
        <begin position="114"/>
        <end position="136"/>
    </location>
</feature>
<keyword evidence="2" id="KW-0812">Transmembrane</keyword>
<proteinExistence type="predicted"/>
<dbReference type="Proteomes" id="UP000204221">
    <property type="component" value="Chromosome"/>
</dbReference>
<accession>A0A221W0Q1</accession>
<feature type="transmembrane region" description="Helical" evidence="2">
    <location>
        <begin position="226"/>
        <end position="247"/>
    </location>
</feature>
<feature type="compositionally biased region" description="Low complexity" evidence="1">
    <location>
        <begin position="7"/>
        <end position="39"/>
    </location>
</feature>
<feature type="transmembrane region" description="Helical" evidence="2">
    <location>
        <begin position="287"/>
        <end position="312"/>
    </location>
</feature>
<dbReference type="AlphaFoldDB" id="A0A221W0Q1"/>
<sequence length="320" mass="32721">MPRPDPRTGAASSTARSSTARSSTARSSTARSSTATPASVNGGTAGSVRPLFLARAALVVCLALLGLAVLPAPRDVLTDATGVPAWFPPIAAALGLVAAALVSTTRTRSSPGSIAMAAVAGVALIWTSTGLLIQVFGAPVMVLSGAELPYELLPMAVRVLAATAVALLAASLLSGRTFATPGPRASWFGLLSLVLVLVYPAVKTAWALGIDVGVVGEPVAHGFDAGWIPAIFACAGAVLIVALTFDVPRFLPRWTLLAGGWFGTGALITVIPVVLAPGQTADSGDLAPWVFTLFYGSWALLGPMLGATTWVFQLRGRRDR</sequence>
<evidence type="ECO:0000313" key="4">
    <source>
        <dbReference type="Proteomes" id="UP000204221"/>
    </source>
</evidence>
<feature type="transmembrane region" description="Helical" evidence="2">
    <location>
        <begin position="85"/>
        <end position="102"/>
    </location>
</feature>
<evidence type="ECO:0000313" key="3">
    <source>
        <dbReference type="EMBL" id="ASO19355.1"/>
    </source>
</evidence>
<organism evidence="3 4">
    <name type="scientific">Actinoalloteichus hoggarensis</name>
    <dbReference type="NCBI Taxonomy" id="1470176"/>
    <lineage>
        <taxon>Bacteria</taxon>
        <taxon>Bacillati</taxon>
        <taxon>Actinomycetota</taxon>
        <taxon>Actinomycetes</taxon>
        <taxon>Pseudonocardiales</taxon>
        <taxon>Pseudonocardiaceae</taxon>
        <taxon>Actinoalloteichus</taxon>
    </lineage>
</organism>
<feature type="transmembrane region" description="Helical" evidence="2">
    <location>
        <begin position="254"/>
        <end position="275"/>
    </location>
</feature>
<keyword evidence="2" id="KW-0472">Membrane</keyword>
<feature type="transmembrane region" description="Helical" evidence="2">
    <location>
        <begin position="156"/>
        <end position="175"/>
    </location>
</feature>
<name>A0A221W0Q1_9PSEU</name>
<dbReference type="EMBL" id="CP022521">
    <property type="protein sequence ID" value="ASO19355.1"/>
    <property type="molecule type" value="Genomic_DNA"/>
</dbReference>
<gene>
    <name evidence="3" type="ORF">AHOG_08550</name>
</gene>
<feature type="transmembrane region" description="Helical" evidence="2">
    <location>
        <begin position="187"/>
        <end position="206"/>
    </location>
</feature>